<dbReference type="PANTHER" id="PTHR19849:SF0">
    <property type="entry name" value="PHOSPHOLIPASE A-2-ACTIVATING PROTEIN"/>
    <property type="match status" value="1"/>
</dbReference>
<dbReference type="PANTHER" id="PTHR19849">
    <property type="entry name" value="PHOSPHOLIPASE A-2-ACTIVATING PROTEIN"/>
    <property type="match status" value="1"/>
</dbReference>
<keyword evidence="3" id="KW-0963">Cytoplasm</keyword>
<feature type="domain" description="PFU" evidence="8">
    <location>
        <begin position="403"/>
        <end position="503"/>
    </location>
</feature>
<dbReference type="AlphaFoldDB" id="A0A8R1DHM3"/>
<dbReference type="InterPro" id="IPR013535">
    <property type="entry name" value="PUL_dom"/>
</dbReference>
<proteinExistence type="inferred from homology"/>
<dbReference type="InterPro" id="IPR015943">
    <property type="entry name" value="WD40/YVTN_repeat-like_dom_sf"/>
</dbReference>
<comment type="similarity">
    <text evidence="2">Belongs to the WD repeat PLAP family.</text>
</comment>
<keyword evidence="5" id="KW-0677">Repeat</keyword>
<keyword evidence="11" id="KW-1185">Reference proteome</keyword>
<feature type="repeat" description="WD" evidence="6">
    <location>
        <begin position="209"/>
        <end position="249"/>
    </location>
</feature>
<dbReference type="Gene3D" id="1.25.10.10">
    <property type="entry name" value="Leucine-rich Repeat Variant"/>
    <property type="match status" value="1"/>
</dbReference>
<keyword evidence="4 6" id="KW-0853">WD repeat</keyword>
<dbReference type="SUPFAM" id="SSF50978">
    <property type="entry name" value="WD40 repeat-like"/>
    <property type="match status" value="1"/>
</dbReference>
<dbReference type="EnsemblMetazoa" id="CJA02405.1">
    <property type="protein sequence ID" value="CJA02405.1"/>
    <property type="gene ID" value="WBGene00121609"/>
</dbReference>
<comment type="subcellular location">
    <subcellularLocation>
        <location evidence="1">Cytoplasm</location>
    </subcellularLocation>
</comment>
<protein>
    <recommendedName>
        <fullName evidence="12">Phospholipase A-2-activating protein</fullName>
    </recommendedName>
</protein>
<dbReference type="GO" id="GO:0010992">
    <property type="term" value="P:ubiquitin recycling"/>
    <property type="evidence" value="ECO:0007669"/>
    <property type="project" value="TreeGrafter"/>
</dbReference>
<evidence type="ECO:0000256" key="1">
    <source>
        <dbReference type="ARBA" id="ARBA00004496"/>
    </source>
</evidence>
<evidence type="ECO:0000256" key="4">
    <source>
        <dbReference type="ARBA" id="ARBA00022574"/>
    </source>
</evidence>
<evidence type="ECO:0000313" key="10">
    <source>
        <dbReference type="EnsemblMetazoa" id="CJA02405.1"/>
    </source>
</evidence>
<dbReference type="PROSITE" id="PS50294">
    <property type="entry name" value="WD_REPEATS_REGION"/>
    <property type="match status" value="1"/>
</dbReference>
<dbReference type="Gene3D" id="2.130.10.10">
    <property type="entry name" value="YVTN repeat-like/Quinoprotein amine dehydrogenase"/>
    <property type="match status" value="1"/>
</dbReference>
<sequence length="857" mass="94015">MAEPSTIDEPMDVAPPHAVSKFQIKSYEIGQVIQAHKSDTKVLAVTETGTIISGGRDERVIWWGKKRGGQYEERMAYQQPKTLVVNSIAYAELEDGWRLFVGRKDGSIGVYESGKFDPVQIFNEHSQNVCCLHVNAEGTRMLSGSWDTNVVIWPICDLNKESFTAYRCIGHTLSVWALASFNGVPDKYLSASADKTIILWHKDVAKATFTGHTDVVRALSVINDKTFLSAGNDGKIIQWDVDSVSPIGKFHTHAHDFIYSMTLSDSHILTTGEDGTLEFWAMDGEREKLKISSESVITLPSGTTWDAKVLPNSDIAVAGSDGRIFILSNEPERQACADIKEAFLAEVVAKMAVKEARMEEDKADVVTIKVDVDDRPTQLDLHYRKGTDPSLTAQEFIQQHQLPVAYLEEITRFIKERVPEARAFNMKTGSKVKVDGVEYDYALSVNLGAGSPEMQMPFNLNESPDFAAQRFVERKGLPVAAIPVLAGMISKEMDKLSSVTQSGYEDPFTGPGRYVPGGQSSTSGGADPFTGSGRYVPGQSSGGGESNFSGDPLTGEGGYKTSENNGNHAVPLSSVPKDKKKPRGPLVPVPQYYIIGLTGKGEKAVAKLREFNEKQDAFQLNPDQLNCLEELFLLPASSNYSSDLAQSALETALQWPVEHMTPVLDFFRIALMHESLNSYFCTNERGVELVGRLIAILVSDPNDLGLKVLVCRCIGNAFSHQAGRNLFASTELSTLAPLVVRQVVHEKPVLQISATTTLANWSLALLKESERVEQLGPKEDLLRAILSGLENSNTTLCEEAVIRLLQAIVTVMWGDASVIRLAKNRNVTSIAARLKDIITDETGKSIARDITEMIYSV</sequence>
<evidence type="ECO:0008006" key="12">
    <source>
        <dbReference type="Google" id="ProtNLM"/>
    </source>
</evidence>
<dbReference type="PROSITE" id="PS51396">
    <property type="entry name" value="PUL"/>
    <property type="match status" value="1"/>
</dbReference>
<evidence type="ECO:0000256" key="6">
    <source>
        <dbReference type="PROSITE-ProRule" id="PRU00221"/>
    </source>
</evidence>
<dbReference type="GO" id="GO:0005737">
    <property type="term" value="C:cytoplasm"/>
    <property type="evidence" value="ECO:0007669"/>
    <property type="project" value="UniProtKB-SubCell"/>
</dbReference>
<dbReference type="GO" id="GO:0043161">
    <property type="term" value="P:proteasome-mediated ubiquitin-dependent protein catabolic process"/>
    <property type="evidence" value="ECO:0007669"/>
    <property type="project" value="TreeGrafter"/>
</dbReference>
<dbReference type="InterPro" id="IPR001680">
    <property type="entry name" value="WD40_rpt"/>
</dbReference>
<evidence type="ECO:0000313" key="11">
    <source>
        <dbReference type="Proteomes" id="UP000005237"/>
    </source>
</evidence>
<evidence type="ECO:0000256" key="7">
    <source>
        <dbReference type="SAM" id="MobiDB-lite"/>
    </source>
</evidence>
<dbReference type="Gene3D" id="3.10.20.870">
    <property type="entry name" value="PFU (PLAA family ubiquitin binding), C-terminal domain"/>
    <property type="match status" value="2"/>
</dbReference>
<dbReference type="SMART" id="SM00320">
    <property type="entry name" value="WD40"/>
    <property type="match status" value="6"/>
</dbReference>
<dbReference type="InterPro" id="IPR036322">
    <property type="entry name" value="WD40_repeat_dom_sf"/>
</dbReference>
<dbReference type="InterPro" id="IPR038122">
    <property type="entry name" value="PFU_sf"/>
</dbReference>
<feature type="domain" description="PUL" evidence="9">
    <location>
        <begin position="585"/>
        <end position="853"/>
    </location>
</feature>
<dbReference type="Pfam" id="PF00400">
    <property type="entry name" value="WD40"/>
    <property type="match status" value="3"/>
</dbReference>
<feature type="region of interest" description="Disordered" evidence="7">
    <location>
        <begin position="500"/>
        <end position="584"/>
    </location>
</feature>
<name>A0A8R1DHM3_CAEJA</name>
<organism evidence="10 11">
    <name type="scientific">Caenorhabditis japonica</name>
    <dbReference type="NCBI Taxonomy" id="281687"/>
    <lineage>
        <taxon>Eukaryota</taxon>
        <taxon>Metazoa</taxon>
        <taxon>Ecdysozoa</taxon>
        <taxon>Nematoda</taxon>
        <taxon>Chromadorea</taxon>
        <taxon>Rhabditida</taxon>
        <taxon>Rhabditina</taxon>
        <taxon>Rhabditomorpha</taxon>
        <taxon>Rhabditoidea</taxon>
        <taxon>Rhabditidae</taxon>
        <taxon>Peloderinae</taxon>
        <taxon>Caenorhabditis</taxon>
    </lineage>
</organism>
<reference evidence="10" key="2">
    <citation type="submission" date="2022-06" db="UniProtKB">
        <authorList>
            <consortium name="EnsemblMetazoa"/>
        </authorList>
    </citation>
    <scope>IDENTIFICATION</scope>
    <source>
        <strain evidence="10">DF5081</strain>
    </source>
</reference>
<dbReference type="Pfam" id="PF09070">
    <property type="entry name" value="PFU"/>
    <property type="match status" value="2"/>
</dbReference>
<dbReference type="PROSITE" id="PS50082">
    <property type="entry name" value="WD_REPEATS_2"/>
    <property type="match status" value="2"/>
</dbReference>
<evidence type="ECO:0000256" key="5">
    <source>
        <dbReference type="ARBA" id="ARBA00022737"/>
    </source>
</evidence>
<evidence type="ECO:0000259" key="9">
    <source>
        <dbReference type="PROSITE" id="PS51396"/>
    </source>
</evidence>
<accession>A0A8R1DHM3</accession>
<dbReference type="PROSITE" id="PS51394">
    <property type="entry name" value="PFU"/>
    <property type="match status" value="1"/>
</dbReference>
<evidence type="ECO:0000259" key="8">
    <source>
        <dbReference type="PROSITE" id="PS51394"/>
    </source>
</evidence>
<reference evidence="11" key="1">
    <citation type="submission" date="2010-08" db="EMBL/GenBank/DDBJ databases">
        <authorList>
            <consortium name="Caenorhabditis japonica Sequencing Consortium"/>
            <person name="Wilson R.K."/>
        </authorList>
    </citation>
    <scope>NUCLEOTIDE SEQUENCE [LARGE SCALE GENOMIC DNA]</scope>
    <source>
        <strain evidence="11">DF5081</strain>
    </source>
</reference>
<dbReference type="GO" id="GO:0043130">
    <property type="term" value="F:ubiquitin binding"/>
    <property type="evidence" value="ECO:0007669"/>
    <property type="project" value="TreeGrafter"/>
</dbReference>
<evidence type="ECO:0000256" key="3">
    <source>
        <dbReference type="ARBA" id="ARBA00022490"/>
    </source>
</evidence>
<feature type="repeat" description="WD" evidence="6">
    <location>
        <begin position="122"/>
        <end position="153"/>
    </location>
</feature>
<dbReference type="GO" id="GO:0005634">
    <property type="term" value="C:nucleus"/>
    <property type="evidence" value="ECO:0007669"/>
    <property type="project" value="TreeGrafter"/>
</dbReference>
<dbReference type="InterPro" id="IPR015155">
    <property type="entry name" value="PFU"/>
</dbReference>
<dbReference type="Pfam" id="PF08324">
    <property type="entry name" value="PUL"/>
    <property type="match status" value="1"/>
</dbReference>
<dbReference type="InterPro" id="IPR011989">
    <property type="entry name" value="ARM-like"/>
</dbReference>
<dbReference type="Proteomes" id="UP000005237">
    <property type="component" value="Unassembled WGS sequence"/>
</dbReference>
<evidence type="ECO:0000256" key="2">
    <source>
        <dbReference type="ARBA" id="ARBA00008495"/>
    </source>
</evidence>
<dbReference type="OMA" id="CCLRFYL"/>